<dbReference type="EMBL" id="RWGY01000653">
    <property type="protein sequence ID" value="TVT99953.1"/>
    <property type="molecule type" value="Genomic_DNA"/>
</dbReference>
<evidence type="ECO:0000313" key="2">
    <source>
        <dbReference type="EMBL" id="TVT99953.1"/>
    </source>
</evidence>
<accession>A0A5J9SLX2</accession>
<dbReference type="AlphaFoldDB" id="A0A5J9SLX2"/>
<feature type="compositionally biased region" description="Basic and acidic residues" evidence="1">
    <location>
        <begin position="77"/>
        <end position="100"/>
    </location>
</feature>
<proteinExistence type="predicted"/>
<gene>
    <name evidence="2" type="ORF">EJB05_54642</name>
</gene>
<sequence length="112" mass="12300">LANPAQPIRTASQRVAGERQLGKTANGSGRDLHSPPRRRPWNPRGLCTPASRASRRRAVPICSVGPACLPASSGHQPRREEETRVGHSKLDFIRSHEESVRSNGPRPKKRGE</sequence>
<feature type="region of interest" description="Disordered" evidence="1">
    <location>
        <begin position="1"/>
        <end position="112"/>
    </location>
</feature>
<comment type="caution">
    <text evidence="2">The sequence shown here is derived from an EMBL/GenBank/DDBJ whole genome shotgun (WGS) entry which is preliminary data.</text>
</comment>
<organism evidence="2 3">
    <name type="scientific">Eragrostis curvula</name>
    <name type="common">weeping love grass</name>
    <dbReference type="NCBI Taxonomy" id="38414"/>
    <lineage>
        <taxon>Eukaryota</taxon>
        <taxon>Viridiplantae</taxon>
        <taxon>Streptophyta</taxon>
        <taxon>Embryophyta</taxon>
        <taxon>Tracheophyta</taxon>
        <taxon>Spermatophyta</taxon>
        <taxon>Magnoliopsida</taxon>
        <taxon>Liliopsida</taxon>
        <taxon>Poales</taxon>
        <taxon>Poaceae</taxon>
        <taxon>PACMAD clade</taxon>
        <taxon>Chloridoideae</taxon>
        <taxon>Eragrostideae</taxon>
        <taxon>Eragrostidinae</taxon>
        <taxon>Eragrostis</taxon>
    </lineage>
</organism>
<protein>
    <submittedName>
        <fullName evidence="2">Uncharacterized protein</fullName>
    </submittedName>
</protein>
<feature type="non-terminal residue" evidence="2">
    <location>
        <position position="1"/>
    </location>
</feature>
<dbReference type="Proteomes" id="UP000324897">
    <property type="component" value="Unassembled WGS sequence"/>
</dbReference>
<reference evidence="2 3" key="1">
    <citation type="journal article" date="2019" name="Sci. Rep.">
        <title>A high-quality genome of Eragrostis curvula grass provides insights into Poaceae evolution and supports new strategies to enhance forage quality.</title>
        <authorList>
            <person name="Carballo J."/>
            <person name="Santos B.A.C.M."/>
            <person name="Zappacosta D."/>
            <person name="Garbus I."/>
            <person name="Selva J.P."/>
            <person name="Gallo C.A."/>
            <person name="Diaz A."/>
            <person name="Albertini E."/>
            <person name="Caccamo M."/>
            <person name="Echenique V."/>
        </authorList>
    </citation>
    <scope>NUCLEOTIDE SEQUENCE [LARGE SCALE GENOMIC DNA]</scope>
    <source>
        <strain evidence="3">cv. Victoria</strain>
        <tissue evidence="2">Leaf</tissue>
    </source>
</reference>
<keyword evidence="3" id="KW-1185">Reference proteome</keyword>
<dbReference type="Gramene" id="TVT99953">
    <property type="protein sequence ID" value="TVT99953"/>
    <property type="gene ID" value="EJB05_54642"/>
</dbReference>
<evidence type="ECO:0000313" key="3">
    <source>
        <dbReference type="Proteomes" id="UP000324897"/>
    </source>
</evidence>
<evidence type="ECO:0000256" key="1">
    <source>
        <dbReference type="SAM" id="MobiDB-lite"/>
    </source>
</evidence>
<name>A0A5J9SLX2_9POAL</name>